<dbReference type="InterPro" id="IPR003743">
    <property type="entry name" value="Zf-RING_7"/>
</dbReference>
<accession>A0ABT9NQ42</accession>
<proteinExistence type="predicted"/>
<evidence type="ECO:0000313" key="4">
    <source>
        <dbReference type="EMBL" id="MDP9822508.1"/>
    </source>
</evidence>
<feature type="domain" description="CT398-like coiled coil hairpin" evidence="3">
    <location>
        <begin position="28"/>
        <end position="208"/>
    </location>
</feature>
<dbReference type="PANTHER" id="PTHR39082:SF1">
    <property type="entry name" value="SCAVENGER RECEPTOR CLASS A MEMBER 3"/>
    <property type="match status" value="1"/>
</dbReference>
<evidence type="ECO:0000313" key="5">
    <source>
        <dbReference type="Proteomes" id="UP001240447"/>
    </source>
</evidence>
<keyword evidence="1" id="KW-0175">Coiled coil</keyword>
<dbReference type="EMBL" id="JAUSQM010000001">
    <property type="protein sequence ID" value="MDP9822508.1"/>
    <property type="molecule type" value="Genomic_DNA"/>
</dbReference>
<name>A0ABT9NQ42_9ACTN</name>
<dbReference type="Gene3D" id="1.10.287.1490">
    <property type="match status" value="1"/>
</dbReference>
<dbReference type="Pfam" id="PF02591">
    <property type="entry name" value="Zn_ribbon_9"/>
    <property type="match status" value="1"/>
</dbReference>
<feature type="domain" description="C4-type zinc ribbon" evidence="2">
    <location>
        <begin position="219"/>
        <end position="253"/>
    </location>
</feature>
<keyword evidence="5" id="KW-1185">Reference proteome</keyword>
<evidence type="ECO:0000259" key="2">
    <source>
        <dbReference type="Pfam" id="PF02591"/>
    </source>
</evidence>
<reference evidence="4 5" key="1">
    <citation type="submission" date="2023-07" db="EMBL/GenBank/DDBJ databases">
        <title>Sequencing the genomes of 1000 actinobacteria strains.</title>
        <authorList>
            <person name="Klenk H.-P."/>
        </authorList>
    </citation>
    <scope>NUCLEOTIDE SEQUENCE [LARGE SCALE GENOMIC DNA]</scope>
    <source>
        <strain evidence="4 5">GD13</strain>
    </source>
</reference>
<dbReference type="InterPro" id="IPR056003">
    <property type="entry name" value="CT398_CC_hairpin"/>
</dbReference>
<protein>
    <submittedName>
        <fullName evidence="4">Nucleic acid-binding Zn-ribbon protein</fullName>
    </submittedName>
</protein>
<dbReference type="Proteomes" id="UP001240447">
    <property type="component" value="Unassembled WGS sequence"/>
</dbReference>
<evidence type="ECO:0000256" key="1">
    <source>
        <dbReference type="SAM" id="Coils"/>
    </source>
</evidence>
<sequence length="261" mass="28955">MDLPRLRRTIRGDPLKADPSAQLRLLELQELDAQLGQLAHRRRSLPEHSVLEELEQQRAALDACVRDLRITADDTAGELKRANADVEQVRARRERDQQRMDSGAIANPKDLERMQHELVSLSKRISDLEDIELEVMERLETTQQELTKVSDELADVEGKIAAAMGARDHSYAEIDGEVADLHARRGSIADDVPDDLRALYDKLRAAKGGVGAAPLRARRCEGCSLELTASDLGAVRAAPADEVVRCEECQRILVRTAESGL</sequence>
<dbReference type="RefSeq" id="WP_246360262.1">
    <property type="nucleotide sequence ID" value="NZ_CCXJ01000238.1"/>
</dbReference>
<evidence type="ECO:0000259" key="3">
    <source>
        <dbReference type="Pfam" id="PF24481"/>
    </source>
</evidence>
<gene>
    <name evidence="4" type="ORF">J2S59_002317</name>
</gene>
<feature type="coiled-coil region" evidence="1">
    <location>
        <begin position="51"/>
        <end position="159"/>
    </location>
</feature>
<organism evidence="4 5">
    <name type="scientific">Nocardioides massiliensis</name>
    <dbReference type="NCBI Taxonomy" id="1325935"/>
    <lineage>
        <taxon>Bacteria</taxon>
        <taxon>Bacillati</taxon>
        <taxon>Actinomycetota</taxon>
        <taxon>Actinomycetes</taxon>
        <taxon>Propionibacteriales</taxon>
        <taxon>Nocardioidaceae</taxon>
        <taxon>Nocardioides</taxon>
    </lineage>
</organism>
<dbReference type="PANTHER" id="PTHR39082">
    <property type="entry name" value="PHOSPHOLIPASE C-BETA-2-RELATED"/>
    <property type="match status" value="1"/>
</dbReference>
<dbReference type="Pfam" id="PF24481">
    <property type="entry name" value="CT398_CC"/>
    <property type="match status" value="1"/>
</dbReference>
<comment type="caution">
    <text evidence="4">The sequence shown here is derived from an EMBL/GenBank/DDBJ whole genome shotgun (WGS) entry which is preliminary data.</text>
</comment>
<dbReference type="InterPro" id="IPR052376">
    <property type="entry name" value="Oxidative_Scav/Glycosyltrans"/>
</dbReference>